<protein>
    <recommendedName>
        <fullName evidence="3">EF-hand domain-containing protein</fullName>
    </recommendedName>
</protein>
<dbReference type="AlphaFoldDB" id="A0A382IVW4"/>
<dbReference type="Pfam" id="PF13202">
    <property type="entry name" value="EF-hand_5"/>
    <property type="match status" value="2"/>
</dbReference>
<dbReference type="InterPro" id="IPR011992">
    <property type="entry name" value="EF-hand-dom_pair"/>
</dbReference>
<keyword evidence="1" id="KW-0378">Hydrolase</keyword>
<name>A0A382IVW4_9ZZZZ</name>
<gene>
    <name evidence="4" type="ORF">METZ01_LOCUS256369</name>
</gene>
<dbReference type="Pfam" id="PF20434">
    <property type="entry name" value="BD-FAE"/>
    <property type="match status" value="1"/>
</dbReference>
<sequence length="191" mass="21557">MSYPRLIPLVVCIATLGLVVSAQESRNEESFRNWDKNKDNKLSKDELPNNAKRNFERVDTNKSGFISIKEHIAYLTRDKGKRQQPRTSLEGYKVMRNISYAGTDNARQTLDLALPIKSTTDKPFPVVVFIHGGGWRGGRKDGGLNRIHGFLKSGNYAGVSVGYRLSNEVKWPAQIHDCKAAIRWIRANAKK</sequence>
<accession>A0A382IVW4</accession>
<feature type="region of interest" description="Disordered" evidence="2">
    <location>
        <begin position="29"/>
        <end position="48"/>
    </location>
</feature>
<dbReference type="PANTHER" id="PTHR48081">
    <property type="entry name" value="AB HYDROLASE SUPERFAMILY PROTEIN C4A8.06C"/>
    <property type="match status" value="1"/>
</dbReference>
<dbReference type="GO" id="GO:0016787">
    <property type="term" value="F:hydrolase activity"/>
    <property type="evidence" value="ECO:0007669"/>
    <property type="project" value="UniProtKB-KW"/>
</dbReference>
<proteinExistence type="predicted"/>
<evidence type="ECO:0000256" key="1">
    <source>
        <dbReference type="ARBA" id="ARBA00022801"/>
    </source>
</evidence>
<dbReference type="InterPro" id="IPR050300">
    <property type="entry name" value="GDXG_lipolytic_enzyme"/>
</dbReference>
<dbReference type="Gene3D" id="3.40.50.1820">
    <property type="entry name" value="alpha/beta hydrolase"/>
    <property type="match status" value="1"/>
</dbReference>
<dbReference type="PANTHER" id="PTHR48081:SF13">
    <property type="entry name" value="ALPHA_BETA HYDROLASE"/>
    <property type="match status" value="1"/>
</dbReference>
<dbReference type="Gene3D" id="1.10.238.10">
    <property type="entry name" value="EF-hand"/>
    <property type="match status" value="1"/>
</dbReference>
<reference evidence="4" key="1">
    <citation type="submission" date="2018-05" db="EMBL/GenBank/DDBJ databases">
        <authorList>
            <person name="Lanie J.A."/>
            <person name="Ng W.-L."/>
            <person name="Kazmierczak K.M."/>
            <person name="Andrzejewski T.M."/>
            <person name="Davidsen T.M."/>
            <person name="Wayne K.J."/>
            <person name="Tettelin H."/>
            <person name="Glass J.I."/>
            <person name="Rusch D."/>
            <person name="Podicherti R."/>
            <person name="Tsui H.-C.T."/>
            <person name="Winkler M.E."/>
        </authorList>
    </citation>
    <scope>NUCLEOTIDE SEQUENCE</scope>
</reference>
<dbReference type="InterPro" id="IPR029058">
    <property type="entry name" value="AB_hydrolase_fold"/>
</dbReference>
<feature type="domain" description="EF-hand" evidence="3">
    <location>
        <begin position="46"/>
        <end position="81"/>
    </location>
</feature>
<organism evidence="4">
    <name type="scientific">marine metagenome</name>
    <dbReference type="NCBI Taxonomy" id="408172"/>
    <lineage>
        <taxon>unclassified sequences</taxon>
        <taxon>metagenomes</taxon>
        <taxon>ecological metagenomes</taxon>
    </lineage>
</organism>
<dbReference type="GO" id="GO:0005509">
    <property type="term" value="F:calcium ion binding"/>
    <property type="evidence" value="ECO:0007669"/>
    <property type="project" value="InterPro"/>
</dbReference>
<dbReference type="SUPFAM" id="SSF53474">
    <property type="entry name" value="alpha/beta-Hydrolases"/>
    <property type="match status" value="1"/>
</dbReference>
<dbReference type="EMBL" id="UINC01069832">
    <property type="protein sequence ID" value="SVC03515.1"/>
    <property type="molecule type" value="Genomic_DNA"/>
</dbReference>
<evidence type="ECO:0000313" key="4">
    <source>
        <dbReference type="EMBL" id="SVC03515.1"/>
    </source>
</evidence>
<dbReference type="PROSITE" id="PS50222">
    <property type="entry name" value="EF_HAND_2"/>
    <property type="match status" value="1"/>
</dbReference>
<dbReference type="SUPFAM" id="SSF47473">
    <property type="entry name" value="EF-hand"/>
    <property type="match status" value="1"/>
</dbReference>
<feature type="non-terminal residue" evidence="4">
    <location>
        <position position="191"/>
    </location>
</feature>
<evidence type="ECO:0000259" key="3">
    <source>
        <dbReference type="PROSITE" id="PS50222"/>
    </source>
</evidence>
<dbReference type="InterPro" id="IPR049492">
    <property type="entry name" value="BD-FAE-like_dom"/>
</dbReference>
<evidence type="ECO:0000256" key="2">
    <source>
        <dbReference type="SAM" id="MobiDB-lite"/>
    </source>
</evidence>
<dbReference type="InterPro" id="IPR002048">
    <property type="entry name" value="EF_hand_dom"/>
</dbReference>